<feature type="chain" id="PRO_5046852828" evidence="2">
    <location>
        <begin position="18"/>
        <end position="564"/>
    </location>
</feature>
<evidence type="ECO:0000313" key="4">
    <source>
        <dbReference type="EMBL" id="KAK7235757.1"/>
    </source>
</evidence>
<dbReference type="PANTHER" id="PTHR43173:SF12">
    <property type="entry name" value="PROTEIN KINASE SUPERFAMILY PROTEIN"/>
    <property type="match status" value="1"/>
</dbReference>
<dbReference type="CDD" id="cd05121">
    <property type="entry name" value="ABC1_ADCK3-like"/>
    <property type="match status" value="1"/>
</dbReference>
<protein>
    <submittedName>
        <fullName evidence="4">ABC1 family protein</fullName>
    </submittedName>
</protein>
<accession>A0ABR1FQQ1</accession>
<evidence type="ECO:0000256" key="1">
    <source>
        <dbReference type="SAM" id="MobiDB-lite"/>
    </source>
</evidence>
<feature type="signal peptide" evidence="2">
    <location>
        <begin position="1"/>
        <end position="17"/>
    </location>
</feature>
<sequence>MAPLPWRILGAVAAAAALSTTSNYRTPTTSLRLARTTRASNYRTPTTSSRRALTTRAAASTSSTAPTEKPTNKLARAAKFWQRAVPIVGKYVAGPVAMQLRERVLGECLSDDECEVVWADAHASGAEQARKVVDELGGFYVKTGQIIASRSDLFPRQYSDALAGLTDLVDPMDGAYVRGIVAAEVLRPGEAWDDVFESWDDAPLGAASVAQAHRATLTAKYGGKDVAVKVQRPRVEETLLGDVNELKKLSKPLRDVTPVDYYVVFTELESQLKDEFDFVAEAAAMDRVYATLNADGRPPPLVVPRPVAALCTKNVLVMDFLDGEPLSRVAARVEDFSKDPVLRASGVALLEALTEAFGTCIFGTGFFHADPHPGNLLLLEDGRVGLIDFGQVKQISGKNRATLGKVMVALATRTKSDDFPSGKPEELLQCADLGRELGVVLNPGAPPEGPAAVSMWLFDDAGETLPGGYEQNELSPNSPATALASFPQDLVLVARSSVLIKGLAAKLGVTWSLASRWAPIASDALGLGYDAPRPGRAQRLRAAVKRRAARVVAPFVRRRIARLS</sequence>
<dbReference type="InterPro" id="IPR051130">
    <property type="entry name" value="Mito_struct-func_regulator"/>
</dbReference>
<comment type="caution">
    <text evidence="4">The sequence shown here is derived from an EMBL/GenBank/DDBJ whole genome shotgun (WGS) entry which is preliminary data.</text>
</comment>
<name>A0ABR1FQQ1_AURAN</name>
<dbReference type="Gene3D" id="3.30.200.20">
    <property type="entry name" value="Phosphorylase Kinase, domain 1"/>
    <property type="match status" value="1"/>
</dbReference>
<dbReference type="Proteomes" id="UP001363151">
    <property type="component" value="Unassembled WGS sequence"/>
</dbReference>
<evidence type="ECO:0000259" key="3">
    <source>
        <dbReference type="Pfam" id="PF03109"/>
    </source>
</evidence>
<keyword evidence="2" id="KW-0732">Signal</keyword>
<dbReference type="PANTHER" id="PTHR43173">
    <property type="entry name" value="ABC1 FAMILY PROTEIN"/>
    <property type="match status" value="1"/>
</dbReference>
<feature type="compositionally biased region" description="Low complexity" evidence="1">
    <location>
        <begin position="37"/>
        <end position="67"/>
    </location>
</feature>
<organism evidence="4 5">
    <name type="scientific">Aureococcus anophagefferens</name>
    <name type="common">Harmful bloom alga</name>
    <dbReference type="NCBI Taxonomy" id="44056"/>
    <lineage>
        <taxon>Eukaryota</taxon>
        <taxon>Sar</taxon>
        <taxon>Stramenopiles</taxon>
        <taxon>Ochrophyta</taxon>
        <taxon>Pelagophyceae</taxon>
        <taxon>Pelagomonadales</taxon>
        <taxon>Pelagomonadaceae</taxon>
        <taxon>Aureococcus</taxon>
    </lineage>
</organism>
<evidence type="ECO:0000256" key="2">
    <source>
        <dbReference type="SAM" id="SignalP"/>
    </source>
</evidence>
<proteinExistence type="predicted"/>
<gene>
    <name evidence="4" type="ORF">SO694_0006718</name>
</gene>
<feature type="domain" description="ABC1 atypical kinase-like" evidence="3">
    <location>
        <begin position="165"/>
        <end position="413"/>
    </location>
</feature>
<feature type="region of interest" description="Disordered" evidence="1">
    <location>
        <begin position="37"/>
        <end position="71"/>
    </location>
</feature>
<keyword evidence="5" id="KW-1185">Reference proteome</keyword>
<dbReference type="InterPro" id="IPR011009">
    <property type="entry name" value="Kinase-like_dom_sf"/>
</dbReference>
<reference evidence="4 5" key="1">
    <citation type="submission" date="2024-03" db="EMBL/GenBank/DDBJ databases">
        <title>Aureococcus anophagefferens CCMP1851 and Kratosvirus quantuckense: Draft genome of a second virus-susceptible host strain in the model system.</title>
        <authorList>
            <person name="Chase E."/>
            <person name="Truchon A.R."/>
            <person name="Schepens W."/>
            <person name="Wilhelm S.W."/>
        </authorList>
    </citation>
    <scope>NUCLEOTIDE SEQUENCE [LARGE SCALE GENOMIC DNA]</scope>
    <source>
        <strain evidence="4 5">CCMP1851</strain>
    </source>
</reference>
<dbReference type="SUPFAM" id="SSF56112">
    <property type="entry name" value="Protein kinase-like (PK-like)"/>
    <property type="match status" value="1"/>
</dbReference>
<dbReference type="Pfam" id="PF03109">
    <property type="entry name" value="ABC1"/>
    <property type="match status" value="1"/>
</dbReference>
<dbReference type="InterPro" id="IPR004147">
    <property type="entry name" value="ABC1_dom"/>
</dbReference>
<evidence type="ECO:0000313" key="5">
    <source>
        <dbReference type="Proteomes" id="UP001363151"/>
    </source>
</evidence>
<dbReference type="Gene3D" id="1.10.510.10">
    <property type="entry name" value="Transferase(Phosphotransferase) domain 1"/>
    <property type="match status" value="1"/>
</dbReference>
<dbReference type="EMBL" id="JBBJCI010000290">
    <property type="protein sequence ID" value="KAK7235757.1"/>
    <property type="molecule type" value="Genomic_DNA"/>
</dbReference>